<dbReference type="Pfam" id="PF04226">
    <property type="entry name" value="Transgly_assoc"/>
    <property type="match status" value="1"/>
</dbReference>
<keyword evidence="9" id="KW-1185">Reference proteome</keyword>
<evidence type="ECO:0000256" key="4">
    <source>
        <dbReference type="ARBA" id="ARBA00022692"/>
    </source>
</evidence>
<reference evidence="8 9" key="1">
    <citation type="submission" date="2017-12" db="EMBL/GenBank/DDBJ databases">
        <title>Phylogenetic diversity of female urinary microbiome.</title>
        <authorList>
            <person name="Thomas-White K."/>
            <person name="Wolfe A.J."/>
        </authorList>
    </citation>
    <scope>NUCLEOTIDE SEQUENCE [LARGE SCALE GENOMIC DNA]</scope>
    <source>
        <strain evidence="8 9">UMB0402</strain>
    </source>
</reference>
<dbReference type="GO" id="GO:0005886">
    <property type="term" value="C:plasma membrane"/>
    <property type="evidence" value="ECO:0007669"/>
    <property type="project" value="UniProtKB-SubCell"/>
</dbReference>
<organism evidence="8 9">
    <name type="scientific">Winkia neuii</name>
    <dbReference type="NCBI Taxonomy" id="33007"/>
    <lineage>
        <taxon>Bacteria</taxon>
        <taxon>Bacillati</taxon>
        <taxon>Actinomycetota</taxon>
        <taxon>Actinomycetes</taxon>
        <taxon>Actinomycetales</taxon>
        <taxon>Actinomycetaceae</taxon>
        <taxon>Winkia</taxon>
    </lineage>
</organism>
<feature type="transmembrane region" description="Helical" evidence="7">
    <location>
        <begin position="62"/>
        <end position="82"/>
    </location>
</feature>
<dbReference type="InterPro" id="IPR007341">
    <property type="entry name" value="Transgly_assoc"/>
</dbReference>
<evidence type="ECO:0000256" key="3">
    <source>
        <dbReference type="ARBA" id="ARBA00022475"/>
    </source>
</evidence>
<evidence type="ECO:0000256" key="6">
    <source>
        <dbReference type="ARBA" id="ARBA00023136"/>
    </source>
</evidence>
<dbReference type="RefSeq" id="WP_024332320.1">
    <property type="nucleotide sequence ID" value="NZ_JASOXK010000014.1"/>
</dbReference>
<comment type="subcellular location">
    <subcellularLocation>
        <location evidence="1">Cell membrane</location>
        <topology evidence="1">Multi-pass membrane protein</topology>
    </subcellularLocation>
</comment>
<comment type="similarity">
    <text evidence="2">Belongs to the UPF0410 family.</text>
</comment>
<evidence type="ECO:0000256" key="5">
    <source>
        <dbReference type="ARBA" id="ARBA00022989"/>
    </source>
</evidence>
<protein>
    <submittedName>
        <fullName evidence="8">GlsB/YeaQ/YmgE family stress response membrane protein</fullName>
    </submittedName>
</protein>
<dbReference type="Proteomes" id="UP000235122">
    <property type="component" value="Unassembled WGS sequence"/>
</dbReference>
<keyword evidence="3" id="KW-1003">Cell membrane</keyword>
<gene>
    <name evidence="8" type="ORF">CYJ19_02785</name>
</gene>
<dbReference type="PANTHER" id="PTHR33884:SF3">
    <property type="entry name" value="UPF0410 PROTEIN YMGE"/>
    <property type="match status" value="1"/>
</dbReference>
<comment type="caution">
    <text evidence="8">The sequence shown here is derived from an EMBL/GenBank/DDBJ whole genome shotgun (WGS) entry which is preliminary data.</text>
</comment>
<evidence type="ECO:0000313" key="8">
    <source>
        <dbReference type="EMBL" id="PKY73522.1"/>
    </source>
</evidence>
<accession>A0A2I1IQW1</accession>
<evidence type="ECO:0000256" key="7">
    <source>
        <dbReference type="SAM" id="Phobius"/>
    </source>
</evidence>
<proteinExistence type="inferred from homology"/>
<keyword evidence="6 7" id="KW-0472">Membrane</keyword>
<keyword evidence="4 7" id="KW-0812">Transmembrane</keyword>
<keyword evidence="5 7" id="KW-1133">Transmembrane helix</keyword>
<dbReference type="GeneID" id="35866321"/>
<evidence type="ECO:0000256" key="1">
    <source>
        <dbReference type="ARBA" id="ARBA00004651"/>
    </source>
</evidence>
<sequence length="88" mass="9448">MGEIIGTIIFGAIIGALARIFMKGSQPLSILWTIILGVVGVVIGNLILGIFNYPSDTPGIDWWRWVVCTICAVIAISIYLAATGRKSK</sequence>
<evidence type="ECO:0000313" key="9">
    <source>
        <dbReference type="Proteomes" id="UP000235122"/>
    </source>
</evidence>
<dbReference type="STRING" id="33007.HMPREF3198_01213"/>
<dbReference type="PANTHER" id="PTHR33884">
    <property type="entry name" value="UPF0410 PROTEIN YMGE"/>
    <property type="match status" value="1"/>
</dbReference>
<feature type="transmembrane region" description="Helical" evidence="7">
    <location>
        <begin position="6"/>
        <end position="22"/>
    </location>
</feature>
<dbReference type="EMBL" id="PKKO01000001">
    <property type="protein sequence ID" value="PKY73522.1"/>
    <property type="molecule type" value="Genomic_DNA"/>
</dbReference>
<evidence type="ECO:0000256" key="2">
    <source>
        <dbReference type="ARBA" id="ARBA00011006"/>
    </source>
</evidence>
<feature type="transmembrane region" description="Helical" evidence="7">
    <location>
        <begin position="29"/>
        <end position="50"/>
    </location>
</feature>
<name>A0A2I1IQW1_9ACTO</name>
<dbReference type="AlphaFoldDB" id="A0A2I1IQW1"/>